<dbReference type="InterPro" id="IPR029063">
    <property type="entry name" value="SAM-dependent_MTases_sf"/>
</dbReference>
<dbReference type="GO" id="GO:0009307">
    <property type="term" value="P:DNA restriction-modification system"/>
    <property type="evidence" value="ECO:0007669"/>
    <property type="project" value="InterPro"/>
</dbReference>
<dbReference type="RefSeq" id="WP_124972591.1">
    <property type="nucleotide sequence ID" value="NZ_BDQK01000013.1"/>
</dbReference>
<feature type="binding site" evidence="7">
    <location>
        <position position="209"/>
    </location>
    <ligand>
        <name>S-adenosyl-L-methionine</name>
        <dbReference type="ChEBI" id="CHEBI:59789"/>
    </ligand>
</feature>
<dbReference type="GO" id="GO:0043565">
    <property type="term" value="F:sequence-specific DNA binding"/>
    <property type="evidence" value="ECO:0007669"/>
    <property type="project" value="TreeGrafter"/>
</dbReference>
<reference evidence="9" key="1">
    <citation type="submission" date="2017-05" db="EMBL/GenBank/DDBJ databases">
        <title>Physiological properties and genetic analysis related to exopolysaccharide production of fresh-water unicellular cyanobacterium Aphanothece sacrum, Suizenji Nori, that has been cultured as a food source in Japan.</title>
        <authorList>
            <person name="Kanesaki Y."/>
            <person name="Yoshikawa S."/>
            <person name="Ohki K."/>
        </authorList>
    </citation>
    <scope>NUCLEOTIDE SEQUENCE [LARGE SCALE GENOMIC DNA]</scope>
    <source>
        <strain evidence="9">FPU1</strain>
    </source>
</reference>
<evidence type="ECO:0000256" key="5">
    <source>
        <dbReference type="ARBA" id="ARBA00022691"/>
    </source>
</evidence>
<dbReference type="InterPro" id="IPR012263">
    <property type="entry name" value="M_m6A_EcoRV"/>
</dbReference>
<protein>
    <recommendedName>
        <fullName evidence="2">site-specific DNA-methyltransferase (adenine-specific)</fullName>
        <ecNumber evidence="2">2.1.1.72</ecNumber>
    </recommendedName>
</protein>
<dbReference type="SUPFAM" id="SSF53335">
    <property type="entry name" value="S-adenosyl-L-methionine-dependent methyltransferases"/>
    <property type="match status" value="1"/>
</dbReference>
<dbReference type="Gene3D" id="3.40.50.150">
    <property type="entry name" value="Vaccinia Virus protein VP39"/>
    <property type="match status" value="1"/>
</dbReference>
<dbReference type="NCBIfam" id="TIGR00571">
    <property type="entry name" value="dam"/>
    <property type="match status" value="1"/>
</dbReference>
<keyword evidence="3 8" id="KW-0489">Methyltransferase</keyword>
<gene>
    <name evidence="8" type="ORF">AsFPU1_3040</name>
</gene>
<feature type="binding site" evidence="7">
    <location>
        <position position="12"/>
    </location>
    <ligand>
        <name>S-adenosyl-L-methionine</name>
        <dbReference type="ChEBI" id="CHEBI:59789"/>
    </ligand>
</feature>
<feature type="binding site" evidence="7">
    <location>
        <position position="16"/>
    </location>
    <ligand>
        <name>S-adenosyl-L-methionine</name>
        <dbReference type="ChEBI" id="CHEBI:59789"/>
    </ligand>
</feature>
<evidence type="ECO:0000313" key="8">
    <source>
        <dbReference type="EMBL" id="GBF81622.1"/>
    </source>
</evidence>
<name>A0A401IJZ1_APHSA</name>
<organism evidence="8 9">
    <name type="scientific">Aphanothece sacrum FPU1</name>
    <dbReference type="NCBI Taxonomy" id="1920663"/>
    <lineage>
        <taxon>Bacteria</taxon>
        <taxon>Bacillati</taxon>
        <taxon>Cyanobacteriota</taxon>
        <taxon>Cyanophyceae</taxon>
        <taxon>Oscillatoriophycideae</taxon>
        <taxon>Chroococcales</taxon>
        <taxon>Aphanothecaceae</taxon>
        <taxon>Aphanothece</taxon>
    </lineage>
</organism>
<accession>A0A401IJZ1</accession>
<evidence type="ECO:0000313" key="9">
    <source>
        <dbReference type="Proteomes" id="UP000287247"/>
    </source>
</evidence>
<evidence type="ECO:0000256" key="2">
    <source>
        <dbReference type="ARBA" id="ARBA00011900"/>
    </source>
</evidence>
<dbReference type="GO" id="GO:1904047">
    <property type="term" value="F:S-adenosyl-L-methionine binding"/>
    <property type="evidence" value="ECO:0007669"/>
    <property type="project" value="TreeGrafter"/>
</dbReference>
<comment type="catalytic activity">
    <reaction evidence="6">
        <text>a 2'-deoxyadenosine in DNA + S-adenosyl-L-methionine = an N(6)-methyl-2'-deoxyadenosine in DNA + S-adenosyl-L-homocysteine + H(+)</text>
        <dbReference type="Rhea" id="RHEA:15197"/>
        <dbReference type="Rhea" id="RHEA-COMP:12418"/>
        <dbReference type="Rhea" id="RHEA-COMP:12419"/>
        <dbReference type="ChEBI" id="CHEBI:15378"/>
        <dbReference type="ChEBI" id="CHEBI:57856"/>
        <dbReference type="ChEBI" id="CHEBI:59789"/>
        <dbReference type="ChEBI" id="CHEBI:90615"/>
        <dbReference type="ChEBI" id="CHEBI:90616"/>
        <dbReference type="EC" id="2.1.1.72"/>
    </reaction>
</comment>
<keyword evidence="5" id="KW-0949">S-adenosyl-L-methionine</keyword>
<dbReference type="EC" id="2.1.1.72" evidence="2"/>
<evidence type="ECO:0000256" key="7">
    <source>
        <dbReference type="PIRSR" id="PIRSR000398-1"/>
    </source>
</evidence>
<dbReference type="PANTHER" id="PTHR30481">
    <property type="entry name" value="DNA ADENINE METHYLASE"/>
    <property type="match status" value="1"/>
</dbReference>
<feature type="binding site" evidence="7">
    <location>
        <position position="66"/>
    </location>
    <ligand>
        <name>S-adenosyl-L-methionine</name>
        <dbReference type="ChEBI" id="CHEBI:59789"/>
    </ligand>
</feature>
<dbReference type="InterPro" id="IPR023095">
    <property type="entry name" value="Ade_MeTrfase_dom_2"/>
</dbReference>
<comment type="caution">
    <text evidence="8">The sequence shown here is derived from an EMBL/GenBank/DDBJ whole genome shotgun (WGS) entry which is preliminary data.</text>
</comment>
<evidence type="ECO:0000256" key="3">
    <source>
        <dbReference type="ARBA" id="ARBA00022603"/>
    </source>
</evidence>
<dbReference type="InterPro" id="IPR012327">
    <property type="entry name" value="MeTrfase_D12"/>
</dbReference>
<dbReference type="GO" id="GO:0009007">
    <property type="term" value="F:site-specific DNA-methyltransferase (adenine-specific) activity"/>
    <property type="evidence" value="ECO:0007669"/>
    <property type="project" value="UniProtKB-EC"/>
</dbReference>
<dbReference type="GO" id="GO:0006298">
    <property type="term" value="P:mismatch repair"/>
    <property type="evidence" value="ECO:0007669"/>
    <property type="project" value="TreeGrafter"/>
</dbReference>
<dbReference type="Gene3D" id="1.10.1020.10">
    <property type="entry name" value="Adenine-specific Methyltransferase, Domain 2"/>
    <property type="match status" value="1"/>
</dbReference>
<proteinExistence type="inferred from homology"/>
<dbReference type="EMBL" id="BDQK01000013">
    <property type="protein sequence ID" value="GBF81622.1"/>
    <property type="molecule type" value="Genomic_DNA"/>
</dbReference>
<dbReference type="GO" id="GO:0032259">
    <property type="term" value="P:methylation"/>
    <property type="evidence" value="ECO:0007669"/>
    <property type="project" value="UniProtKB-KW"/>
</dbReference>
<dbReference type="AlphaFoldDB" id="A0A401IJZ1"/>
<keyword evidence="4 8" id="KW-0808">Transferase</keyword>
<evidence type="ECO:0000256" key="1">
    <source>
        <dbReference type="ARBA" id="ARBA00006594"/>
    </source>
</evidence>
<sequence length="303" mass="35247">MVHIIISPVLKWAGGKTQLLPEINPKYPKKLHTGEIKTYIEPFLGGGAVFFDIYSRFPIKKAYLFDKNIELIILYKVIQNDVNSLINKLSILEENYLSLTPDNRNTFYYQSRDIYNEFDKKIDTNTYDKDWLERAAFTVFLNRTCFNGLYRVNSKGHFNVPMGSYKNPKILNEGNLRAVNQAFKIAEIQHKDFSEALKYADESTFIYYDPPYRPISKTASFNAYSSSDFDDNEQRRLRDVFVTASNQGALQMLSNSDPTNYVDDTFFDKLYQEFNITRISASRMINSKGNSRGLIREILVFNY</sequence>
<dbReference type="PANTHER" id="PTHR30481:SF3">
    <property type="entry name" value="DNA ADENINE METHYLASE"/>
    <property type="match status" value="1"/>
</dbReference>
<comment type="similarity">
    <text evidence="1">Belongs to the N(4)/N(6)-methyltransferase family.</text>
</comment>
<evidence type="ECO:0000256" key="6">
    <source>
        <dbReference type="ARBA" id="ARBA00047942"/>
    </source>
</evidence>
<dbReference type="OrthoDB" id="9805629at2"/>
<dbReference type="Pfam" id="PF02086">
    <property type="entry name" value="MethyltransfD12"/>
    <property type="match status" value="1"/>
</dbReference>
<keyword evidence="9" id="KW-1185">Reference proteome</keyword>
<evidence type="ECO:0000256" key="4">
    <source>
        <dbReference type="ARBA" id="ARBA00022679"/>
    </source>
</evidence>
<dbReference type="PRINTS" id="PR00505">
    <property type="entry name" value="D12N6MTFRASE"/>
</dbReference>
<dbReference type="PIRSF" id="PIRSF000398">
    <property type="entry name" value="M_m6A_EcoRV"/>
    <property type="match status" value="1"/>
</dbReference>
<dbReference type="Proteomes" id="UP000287247">
    <property type="component" value="Unassembled WGS sequence"/>
</dbReference>